<sequence length="624" mass="72700">MRNKIIRYLAVITAAMFIFTPSVCRAGNEVYVAGMPDSWPFEFYDETAEDYRGVLPDLLRQAGEAADITIKYIKPSDQDRRLALAGNIQADAVWTLGLTEEEIKDTGLVKGRDLIVYEEDREEKSISLAYTKSMETADIEKLEKAFQNIDTAKIQGAYAGYAAKGDNPEGKSGIYLRIIFGLILFSIAILVFFPVYFWQKRRQMEQMAYKDDVTGRDNLTSWKQKFSKCIVEENRNHYAVLFLYAGIDVVSHIYGYKEAENALRLISDTCEELVMHEKEAFARFNEFYYIFFVEYTGIEGLKKRIRDMQENIVEEFKKKEKKYFLELHTGIYRMTNVDEDPLKTIQFSEVAMEYAKIHVLDYALYDEYVERETISGYAMEHEAIHGLMHEEFLMYLQPMVSLDSGRICGAEALVRWQNPNRGLLRPNEFLDVMKRKQLTGKMNMEIYRQGCQFLKREAEKGRSLRLLFNFTVENIGDEQFANHLYAIAEQYHIDRKQIIVQLNQMVEMSQSEIYAKTIKQLRQFGFDVYLAGLELDRVFFHYLYCGINGIKLRQEMISEIDKPEGKVVVKSVVELCRKLNLEVLSVGVENEEQERFLRDLGCTMVSGFHYYYPVSQEVFGELEK</sequence>
<dbReference type="CDD" id="cd01948">
    <property type="entry name" value="EAL"/>
    <property type="match status" value="1"/>
</dbReference>
<dbReference type="InterPro" id="IPR029787">
    <property type="entry name" value="Nucleotide_cyclase"/>
</dbReference>
<dbReference type="InterPro" id="IPR000160">
    <property type="entry name" value="GGDEF_dom"/>
</dbReference>
<dbReference type="InterPro" id="IPR050706">
    <property type="entry name" value="Cyclic-di-GMP_PDE-like"/>
</dbReference>
<keyword evidence="5" id="KW-1185">Reference proteome</keyword>
<dbReference type="Pfam" id="PF00563">
    <property type="entry name" value="EAL"/>
    <property type="match status" value="1"/>
</dbReference>
<dbReference type="PANTHER" id="PTHR33121">
    <property type="entry name" value="CYCLIC DI-GMP PHOSPHODIESTERASE PDEF"/>
    <property type="match status" value="1"/>
</dbReference>
<keyword evidence="1" id="KW-0812">Transmembrane</keyword>
<dbReference type="Proteomes" id="UP000654573">
    <property type="component" value="Unassembled WGS sequence"/>
</dbReference>
<dbReference type="Gene3D" id="3.30.70.270">
    <property type="match status" value="1"/>
</dbReference>
<organism evidence="4 5">
    <name type="scientific">Blautia celeris</name>
    <dbReference type="NCBI Taxonomy" id="2763026"/>
    <lineage>
        <taxon>Bacteria</taxon>
        <taxon>Bacillati</taxon>
        <taxon>Bacillota</taxon>
        <taxon>Clostridia</taxon>
        <taxon>Lachnospirales</taxon>
        <taxon>Lachnospiraceae</taxon>
        <taxon>Blautia</taxon>
    </lineage>
</organism>
<dbReference type="Gene3D" id="3.20.20.450">
    <property type="entry name" value="EAL domain"/>
    <property type="match status" value="1"/>
</dbReference>
<keyword evidence="1" id="KW-0472">Membrane</keyword>
<keyword evidence="2" id="KW-0732">Signal</keyword>
<evidence type="ECO:0000313" key="5">
    <source>
        <dbReference type="Proteomes" id="UP000654573"/>
    </source>
</evidence>
<evidence type="ECO:0000256" key="2">
    <source>
        <dbReference type="SAM" id="SignalP"/>
    </source>
</evidence>
<evidence type="ECO:0000259" key="3">
    <source>
        <dbReference type="PROSITE" id="PS50883"/>
    </source>
</evidence>
<name>A0ABR7F697_9FIRM</name>
<comment type="caution">
    <text evidence="4">The sequence shown here is derived from an EMBL/GenBank/DDBJ whole genome shotgun (WGS) entry which is preliminary data.</text>
</comment>
<keyword evidence="1" id="KW-1133">Transmembrane helix</keyword>
<dbReference type="SUPFAM" id="SSF141868">
    <property type="entry name" value="EAL domain-like"/>
    <property type="match status" value="1"/>
</dbReference>
<reference evidence="4 5" key="1">
    <citation type="submission" date="2020-08" db="EMBL/GenBank/DDBJ databases">
        <title>Genome public.</title>
        <authorList>
            <person name="Liu C."/>
            <person name="Sun Q."/>
        </authorList>
    </citation>
    <scope>NUCLEOTIDE SEQUENCE [LARGE SCALE GENOMIC DNA]</scope>
    <source>
        <strain evidence="4 5">NSJ-34</strain>
    </source>
</reference>
<dbReference type="InterPro" id="IPR035919">
    <property type="entry name" value="EAL_sf"/>
</dbReference>
<feature type="signal peptide" evidence="2">
    <location>
        <begin position="1"/>
        <end position="26"/>
    </location>
</feature>
<dbReference type="InterPro" id="IPR001633">
    <property type="entry name" value="EAL_dom"/>
</dbReference>
<evidence type="ECO:0000256" key="1">
    <source>
        <dbReference type="SAM" id="Phobius"/>
    </source>
</evidence>
<proteinExistence type="predicted"/>
<accession>A0ABR7F697</accession>
<dbReference type="InterPro" id="IPR043128">
    <property type="entry name" value="Rev_trsase/Diguanyl_cyclase"/>
</dbReference>
<feature type="transmembrane region" description="Helical" evidence="1">
    <location>
        <begin position="174"/>
        <end position="198"/>
    </location>
</feature>
<dbReference type="SUPFAM" id="SSF55073">
    <property type="entry name" value="Nucleotide cyclase"/>
    <property type="match status" value="1"/>
</dbReference>
<dbReference type="EMBL" id="JACOOU010000001">
    <property type="protein sequence ID" value="MBC5670738.1"/>
    <property type="molecule type" value="Genomic_DNA"/>
</dbReference>
<dbReference type="SMART" id="SM00052">
    <property type="entry name" value="EAL"/>
    <property type="match status" value="1"/>
</dbReference>
<gene>
    <name evidence="4" type="ORF">H8S76_00605</name>
</gene>
<feature type="chain" id="PRO_5045917521" evidence="2">
    <location>
        <begin position="27"/>
        <end position="624"/>
    </location>
</feature>
<dbReference type="SUPFAM" id="SSF53850">
    <property type="entry name" value="Periplasmic binding protein-like II"/>
    <property type="match status" value="1"/>
</dbReference>
<dbReference type="Gene3D" id="3.40.190.10">
    <property type="entry name" value="Periplasmic binding protein-like II"/>
    <property type="match status" value="1"/>
</dbReference>
<dbReference type="Pfam" id="PF00990">
    <property type="entry name" value="GGDEF"/>
    <property type="match status" value="1"/>
</dbReference>
<dbReference type="PROSITE" id="PS50883">
    <property type="entry name" value="EAL"/>
    <property type="match status" value="1"/>
</dbReference>
<feature type="domain" description="EAL" evidence="3">
    <location>
        <begin position="376"/>
        <end position="624"/>
    </location>
</feature>
<dbReference type="PANTHER" id="PTHR33121:SF70">
    <property type="entry name" value="SIGNALING PROTEIN YKOW"/>
    <property type="match status" value="1"/>
</dbReference>
<protein>
    <submittedName>
        <fullName evidence="4">EAL domain-containing protein</fullName>
    </submittedName>
</protein>
<evidence type="ECO:0000313" key="4">
    <source>
        <dbReference type="EMBL" id="MBC5670738.1"/>
    </source>
</evidence>
<dbReference type="RefSeq" id="WP_103732454.1">
    <property type="nucleotide sequence ID" value="NZ_JACOOU010000001.1"/>
</dbReference>